<name>A0A061E440_THECC</name>
<dbReference type="EMBL" id="CM001880">
    <property type="protein sequence ID" value="EOX99695.1"/>
    <property type="molecule type" value="Genomic_DNA"/>
</dbReference>
<dbReference type="Gramene" id="EOX99695">
    <property type="protein sequence ID" value="EOX99695"/>
    <property type="gene ID" value="TCM_008461"/>
</dbReference>
<organism evidence="2 3">
    <name type="scientific">Theobroma cacao</name>
    <name type="common">Cacao</name>
    <name type="synonym">Cocoa</name>
    <dbReference type="NCBI Taxonomy" id="3641"/>
    <lineage>
        <taxon>Eukaryota</taxon>
        <taxon>Viridiplantae</taxon>
        <taxon>Streptophyta</taxon>
        <taxon>Embryophyta</taxon>
        <taxon>Tracheophyta</taxon>
        <taxon>Spermatophyta</taxon>
        <taxon>Magnoliopsida</taxon>
        <taxon>eudicotyledons</taxon>
        <taxon>Gunneridae</taxon>
        <taxon>Pentapetalae</taxon>
        <taxon>rosids</taxon>
        <taxon>malvids</taxon>
        <taxon>Malvales</taxon>
        <taxon>Malvaceae</taxon>
        <taxon>Byttnerioideae</taxon>
        <taxon>Theobroma</taxon>
    </lineage>
</organism>
<evidence type="ECO:0000313" key="3">
    <source>
        <dbReference type="Proteomes" id="UP000026915"/>
    </source>
</evidence>
<gene>
    <name evidence="2" type="ORF">TCM_008461</name>
</gene>
<sequence>MNGPKGIYHKLKSRKFGLCKVFKKISSNAYLIELTLELQISLIFNVLDLYPFDGFDGTASTMDAQVQHLPITKAEVTEEVLDVKKV</sequence>
<evidence type="ECO:0000313" key="2">
    <source>
        <dbReference type="EMBL" id="EOX99695.1"/>
    </source>
</evidence>
<proteinExistence type="predicted"/>
<reference evidence="2 3" key="1">
    <citation type="journal article" date="2013" name="Genome Biol.">
        <title>The genome sequence of the most widely cultivated cacao type and its use to identify candidate genes regulating pod color.</title>
        <authorList>
            <person name="Motamayor J.C."/>
            <person name="Mockaitis K."/>
            <person name="Schmutz J."/>
            <person name="Haiminen N."/>
            <person name="Iii D.L."/>
            <person name="Cornejo O."/>
            <person name="Findley S.D."/>
            <person name="Zheng P."/>
            <person name="Utro F."/>
            <person name="Royaert S."/>
            <person name="Saski C."/>
            <person name="Jenkins J."/>
            <person name="Podicheti R."/>
            <person name="Zhao M."/>
            <person name="Scheffler B.E."/>
            <person name="Stack J.C."/>
            <person name="Feltus F.A."/>
            <person name="Mustiga G.M."/>
            <person name="Amores F."/>
            <person name="Phillips W."/>
            <person name="Marelli J.P."/>
            <person name="May G.D."/>
            <person name="Shapiro H."/>
            <person name="Ma J."/>
            <person name="Bustamante C.D."/>
            <person name="Schnell R.J."/>
            <person name="Main D."/>
            <person name="Gilbert D."/>
            <person name="Parida L."/>
            <person name="Kuhn D.N."/>
        </authorList>
    </citation>
    <scope>NUCLEOTIDE SEQUENCE [LARGE SCALE GENOMIC DNA]</scope>
    <source>
        <strain evidence="3">cv. Matina 1-6</strain>
    </source>
</reference>
<dbReference type="InterPro" id="IPR056924">
    <property type="entry name" value="SH3_Tf2-1"/>
</dbReference>
<dbReference type="Proteomes" id="UP000026915">
    <property type="component" value="Chromosome 2"/>
</dbReference>
<evidence type="ECO:0000259" key="1">
    <source>
        <dbReference type="Pfam" id="PF24626"/>
    </source>
</evidence>
<feature type="domain" description="Tf2-1-like SH3-like" evidence="1">
    <location>
        <begin position="8"/>
        <end position="52"/>
    </location>
</feature>
<accession>A0A061E440</accession>
<dbReference type="AlphaFoldDB" id="A0A061E440"/>
<keyword evidence="3" id="KW-1185">Reference proteome</keyword>
<dbReference type="Pfam" id="PF24626">
    <property type="entry name" value="SH3_Tf2-1"/>
    <property type="match status" value="1"/>
</dbReference>
<protein>
    <recommendedName>
        <fullName evidence="1">Tf2-1-like SH3-like domain-containing protein</fullName>
    </recommendedName>
</protein>
<dbReference type="HOGENOM" id="CLU_2502447_0_0_1"/>
<dbReference type="InParanoid" id="A0A061E440"/>